<dbReference type="Pfam" id="PF14177">
    <property type="entry name" value="YkyB"/>
    <property type="match status" value="1"/>
</dbReference>
<dbReference type="InterPro" id="IPR025552">
    <property type="entry name" value="YkyB"/>
</dbReference>
<accession>A0A073K130</accession>
<dbReference type="STRING" id="574376.BAMA_09355"/>
<reference evidence="1 2" key="1">
    <citation type="submission" date="2014-06" db="EMBL/GenBank/DDBJ databases">
        <title>Draft genome sequence of Bacillus manliponensis JCM 15802 (MCCC 1A00708).</title>
        <authorList>
            <person name="Lai Q."/>
            <person name="Liu Y."/>
            <person name="Shao Z."/>
        </authorList>
    </citation>
    <scope>NUCLEOTIDE SEQUENCE [LARGE SCALE GENOMIC DNA]</scope>
    <source>
        <strain evidence="1 2">JCM 15802</strain>
    </source>
</reference>
<comment type="caution">
    <text evidence="1">The sequence shown here is derived from an EMBL/GenBank/DDBJ whole genome shotgun (WGS) entry which is preliminary data.</text>
</comment>
<keyword evidence="2" id="KW-1185">Reference proteome</keyword>
<dbReference type="OrthoDB" id="2360869at2"/>
<dbReference type="EMBL" id="JOTN01000002">
    <property type="protein sequence ID" value="KEK20989.1"/>
    <property type="molecule type" value="Genomic_DNA"/>
</dbReference>
<evidence type="ECO:0008006" key="3">
    <source>
        <dbReference type="Google" id="ProtNLM"/>
    </source>
</evidence>
<dbReference type="Proteomes" id="UP000027822">
    <property type="component" value="Unassembled WGS sequence"/>
</dbReference>
<dbReference type="eggNOG" id="ENOG50310Y3">
    <property type="taxonomic scope" value="Bacteria"/>
</dbReference>
<organism evidence="1 2">
    <name type="scientific">Bacillus manliponensis</name>
    <dbReference type="NCBI Taxonomy" id="574376"/>
    <lineage>
        <taxon>Bacteria</taxon>
        <taxon>Bacillati</taxon>
        <taxon>Bacillota</taxon>
        <taxon>Bacilli</taxon>
        <taxon>Bacillales</taxon>
        <taxon>Bacillaceae</taxon>
        <taxon>Bacillus</taxon>
        <taxon>Bacillus cereus group</taxon>
    </lineage>
</organism>
<dbReference type="AlphaFoldDB" id="A0A073K130"/>
<name>A0A073K130_9BACI</name>
<dbReference type="RefSeq" id="WP_034635868.1">
    <property type="nucleotide sequence ID" value="NZ_CBCSJC010000001.1"/>
</dbReference>
<gene>
    <name evidence="1" type="ORF">BAMA_09355</name>
</gene>
<proteinExistence type="predicted"/>
<evidence type="ECO:0000313" key="2">
    <source>
        <dbReference type="Proteomes" id="UP000027822"/>
    </source>
</evidence>
<evidence type="ECO:0000313" key="1">
    <source>
        <dbReference type="EMBL" id="KEK20989.1"/>
    </source>
</evidence>
<sequence length="152" mass="17630">MKPAQSQSNSREQLSINQLAQSIFVVNRHAKSATNPKYLYWLKKAALERLIKEQKATKEGLHFSKNPKFSQQQSDVLVRAGDYFFHIPPTKDDFRTLPHLGNLDHAYRNPKTHLSLTAAKKTLQTYIGPEAYKQEKKLSEAIPWYLRTYTKK</sequence>
<protein>
    <recommendedName>
        <fullName evidence="3">Cytoplasmic protein</fullName>
    </recommendedName>
</protein>